<evidence type="ECO:0000256" key="4">
    <source>
        <dbReference type="PROSITE-ProRule" id="PRU00024"/>
    </source>
</evidence>
<organism evidence="7 8">
    <name type="scientific">Aquilegia coerulea</name>
    <name type="common">Rocky mountain columbine</name>
    <dbReference type="NCBI Taxonomy" id="218851"/>
    <lineage>
        <taxon>Eukaryota</taxon>
        <taxon>Viridiplantae</taxon>
        <taxon>Streptophyta</taxon>
        <taxon>Embryophyta</taxon>
        <taxon>Tracheophyta</taxon>
        <taxon>Spermatophyta</taxon>
        <taxon>Magnoliopsida</taxon>
        <taxon>Ranunculales</taxon>
        <taxon>Ranunculaceae</taxon>
        <taxon>Thalictroideae</taxon>
        <taxon>Aquilegia</taxon>
    </lineage>
</organism>
<evidence type="ECO:0000313" key="7">
    <source>
        <dbReference type="EMBL" id="PIA58228.1"/>
    </source>
</evidence>
<evidence type="ECO:0000259" key="6">
    <source>
        <dbReference type="PROSITE" id="PS50119"/>
    </source>
</evidence>
<proteinExistence type="predicted"/>
<dbReference type="PANTHER" id="PTHR31717:SF60">
    <property type="entry name" value="B-BOX TYPE ZINC FINGER FAMILY PROTEIN"/>
    <property type="match status" value="1"/>
</dbReference>
<reference evidence="7 8" key="1">
    <citation type="submission" date="2017-09" db="EMBL/GenBank/DDBJ databases">
        <title>WGS assembly of Aquilegia coerulea Goldsmith.</title>
        <authorList>
            <person name="Hodges S."/>
            <person name="Kramer E."/>
            <person name="Nordborg M."/>
            <person name="Tomkins J."/>
            <person name="Borevitz J."/>
            <person name="Derieg N."/>
            <person name="Yan J."/>
            <person name="Mihaltcheva S."/>
            <person name="Hayes R.D."/>
            <person name="Rokhsar D."/>
        </authorList>
    </citation>
    <scope>NUCLEOTIDE SEQUENCE [LARGE SCALE GENOMIC DNA]</scope>
    <source>
        <strain evidence="8">cv. Goldsmith</strain>
    </source>
</reference>
<dbReference type="OrthoDB" id="153872at2759"/>
<feature type="compositionally biased region" description="Acidic residues" evidence="5">
    <location>
        <begin position="83"/>
        <end position="94"/>
    </location>
</feature>
<keyword evidence="1" id="KW-0479">Metal-binding</keyword>
<dbReference type="STRING" id="218851.A0A2G5ER61"/>
<accession>A0A2G5ER61</accession>
<keyword evidence="3" id="KW-0862">Zinc</keyword>
<dbReference type="InterPro" id="IPR049808">
    <property type="entry name" value="CONSTANS-like_Bbox1"/>
</dbReference>
<protein>
    <recommendedName>
        <fullName evidence="6">B box-type domain-containing protein</fullName>
    </recommendedName>
</protein>
<dbReference type="EMBL" id="KZ305022">
    <property type="protein sequence ID" value="PIA58228.1"/>
    <property type="molecule type" value="Genomic_DNA"/>
</dbReference>
<dbReference type="PANTHER" id="PTHR31717">
    <property type="entry name" value="ZINC FINGER PROTEIN CONSTANS-LIKE 10"/>
    <property type="match status" value="1"/>
</dbReference>
<dbReference type="InterPro" id="IPR000315">
    <property type="entry name" value="Znf_B-box"/>
</dbReference>
<sequence>MKECELCNKPARMYCESDQASLCWECDFKVHSANFLVAKHSRNLLCHVCQSITPWKASGSKLGPTITACERCANRCGFQENINEEEQEDDEDDQDSHGGNEEEEEEEDEEEEEEEVNEDEDGDNQVVPWSCNLKKNNNPSPPPVVSSSSSEDSDSSNRFLKRTRDNVDREEDFNCLSAHQPTKRVNEEEEEDLHMTGKQHSQRRR</sequence>
<dbReference type="Pfam" id="PF00643">
    <property type="entry name" value="zf-B_box"/>
    <property type="match status" value="1"/>
</dbReference>
<keyword evidence="8" id="KW-1185">Reference proteome</keyword>
<name>A0A2G5ER61_AQUCA</name>
<dbReference type="InParanoid" id="A0A2G5ER61"/>
<evidence type="ECO:0000313" key="8">
    <source>
        <dbReference type="Proteomes" id="UP000230069"/>
    </source>
</evidence>
<dbReference type="AlphaFoldDB" id="A0A2G5ER61"/>
<feature type="region of interest" description="Disordered" evidence="5">
    <location>
        <begin position="83"/>
        <end position="205"/>
    </location>
</feature>
<feature type="compositionally biased region" description="Acidic residues" evidence="5">
    <location>
        <begin position="101"/>
        <end position="123"/>
    </location>
</feature>
<dbReference type="SMART" id="SM00336">
    <property type="entry name" value="BBOX"/>
    <property type="match status" value="1"/>
</dbReference>
<dbReference type="CDD" id="cd19821">
    <property type="entry name" value="Bbox1_BBX-like"/>
    <property type="match status" value="1"/>
</dbReference>
<dbReference type="PROSITE" id="PS50119">
    <property type="entry name" value="ZF_BBOX"/>
    <property type="match status" value="1"/>
</dbReference>
<evidence type="ECO:0000256" key="5">
    <source>
        <dbReference type="SAM" id="MobiDB-lite"/>
    </source>
</evidence>
<evidence type="ECO:0000256" key="3">
    <source>
        <dbReference type="ARBA" id="ARBA00022833"/>
    </source>
</evidence>
<dbReference type="GO" id="GO:0008270">
    <property type="term" value="F:zinc ion binding"/>
    <property type="evidence" value="ECO:0007669"/>
    <property type="project" value="UniProtKB-KW"/>
</dbReference>
<evidence type="ECO:0000256" key="1">
    <source>
        <dbReference type="ARBA" id="ARBA00022723"/>
    </source>
</evidence>
<gene>
    <name evidence="7" type="ORF">AQUCO_00500283v1</name>
</gene>
<evidence type="ECO:0000256" key="2">
    <source>
        <dbReference type="ARBA" id="ARBA00022771"/>
    </source>
</evidence>
<feature type="domain" description="B box-type" evidence="6">
    <location>
        <begin position="1"/>
        <end position="45"/>
    </location>
</feature>
<dbReference type="Proteomes" id="UP000230069">
    <property type="component" value="Unassembled WGS sequence"/>
</dbReference>
<keyword evidence="2 4" id="KW-0863">Zinc-finger</keyword>